<keyword evidence="1" id="KW-0472">Membrane</keyword>
<evidence type="ECO:0000313" key="3">
    <source>
        <dbReference type="Proteomes" id="UP000199068"/>
    </source>
</evidence>
<keyword evidence="1" id="KW-1133">Transmembrane helix</keyword>
<dbReference type="AlphaFoldDB" id="A0A1G9J972"/>
<evidence type="ECO:0000256" key="1">
    <source>
        <dbReference type="SAM" id="Phobius"/>
    </source>
</evidence>
<dbReference type="Proteomes" id="UP000199068">
    <property type="component" value="Unassembled WGS sequence"/>
</dbReference>
<gene>
    <name evidence="2" type="ORF">SAMN04515677_101547</name>
</gene>
<protein>
    <recommendedName>
        <fullName evidence="4">Peptidase propeptide and YPEB domain-containing protein</fullName>
    </recommendedName>
</protein>
<dbReference type="RefSeq" id="WP_092722598.1">
    <property type="nucleotide sequence ID" value="NZ_FNGW01000001.1"/>
</dbReference>
<dbReference type="EMBL" id="FNGW01000001">
    <property type="protein sequence ID" value="SDL33694.1"/>
    <property type="molecule type" value="Genomic_DNA"/>
</dbReference>
<feature type="transmembrane region" description="Helical" evidence="1">
    <location>
        <begin position="7"/>
        <end position="26"/>
    </location>
</feature>
<proteinExistence type="predicted"/>
<evidence type="ECO:0000313" key="2">
    <source>
        <dbReference type="EMBL" id="SDL33694.1"/>
    </source>
</evidence>
<name>A0A1G9J972_9FIRM</name>
<accession>A0A1G9J972</accession>
<evidence type="ECO:0008006" key="4">
    <source>
        <dbReference type="Google" id="ProtNLM"/>
    </source>
</evidence>
<sequence length="212" mass="25247">MKINFKIVGLISILLIFLIFITNIHFEKYNNNVLYSEKFALKERTKELQNVNYITREEAISRGLDVLKDGFGINLNRDQISENIELYESEEGYEWNIMWTENDNNQKYYCNILADNGDIKFIVVEDSNFKEIYKKNYEVINISKAKDIITPLLKSLNLNIENMKVYLNYSDNYSNKYGTVLMVSDKMDNSYFYEVNINYKDEKIIYFKKLKI</sequence>
<reference evidence="2 3" key="1">
    <citation type="submission" date="2016-10" db="EMBL/GenBank/DDBJ databases">
        <authorList>
            <person name="de Groot N.N."/>
        </authorList>
    </citation>
    <scope>NUCLEOTIDE SEQUENCE [LARGE SCALE GENOMIC DNA]</scope>
    <source>
        <strain evidence="2 3">DSM 797</strain>
    </source>
</reference>
<organism evidence="2 3">
    <name type="scientific">Romboutsia lituseburensis DSM 797</name>
    <dbReference type="NCBI Taxonomy" id="1121325"/>
    <lineage>
        <taxon>Bacteria</taxon>
        <taxon>Bacillati</taxon>
        <taxon>Bacillota</taxon>
        <taxon>Clostridia</taxon>
        <taxon>Peptostreptococcales</taxon>
        <taxon>Peptostreptococcaceae</taxon>
        <taxon>Romboutsia</taxon>
    </lineage>
</organism>
<keyword evidence="1" id="KW-0812">Transmembrane</keyword>
<dbReference type="STRING" id="1121325.SAMN04515677_101547"/>
<keyword evidence="3" id="KW-1185">Reference proteome</keyword>